<dbReference type="EMBL" id="JAAARO010000001">
    <property type="protein sequence ID" value="KAF5752749.1"/>
    <property type="molecule type" value="Genomic_DNA"/>
</dbReference>
<dbReference type="SMART" id="SM00665">
    <property type="entry name" value="B561"/>
    <property type="match status" value="1"/>
</dbReference>
<keyword evidence="4" id="KW-0349">Heme</keyword>
<organism evidence="13 14">
    <name type="scientific">Tripterygium wilfordii</name>
    <name type="common">Thunder God vine</name>
    <dbReference type="NCBI Taxonomy" id="458696"/>
    <lineage>
        <taxon>Eukaryota</taxon>
        <taxon>Viridiplantae</taxon>
        <taxon>Streptophyta</taxon>
        <taxon>Embryophyta</taxon>
        <taxon>Tracheophyta</taxon>
        <taxon>Spermatophyta</taxon>
        <taxon>Magnoliopsida</taxon>
        <taxon>eudicotyledons</taxon>
        <taxon>Gunneridae</taxon>
        <taxon>Pentapetalae</taxon>
        <taxon>rosids</taxon>
        <taxon>fabids</taxon>
        <taxon>Celastrales</taxon>
        <taxon>Celastraceae</taxon>
        <taxon>Tripterygium</taxon>
    </lineage>
</organism>
<dbReference type="Pfam" id="PF03188">
    <property type="entry name" value="Cytochrom_B561"/>
    <property type="match status" value="1"/>
</dbReference>
<evidence type="ECO:0000259" key="12">
    <source>
        <dbReference type="PROSITE" id="PS50939"/>
    </source>
</evidence>
<keyword evidence="14" id="KW-1185">Reference proteome</keyword>
<dbReference type="GO" id="GO:0016020">
    <property type="term" value="C:membrane"/>
    <property type="evidence" value="ECO:0007669"/>
    <property type="project" value="UniProtKB-SubCell"/>
</dbReference>
<evidence type="ECO:0000256" key="10">
    <source>
        <dbReference type="ARBA" id="ARBA00023136"/>
    </source>
</evidence>
<dbReference type="PANTHER" id="PTHR15422">
    <property type="entry name" value="OS05G0565100 PROTEIN"/>
    <property type="match status" value="1"/>
</dbReference>
<dbReference type="PROSITE" id="PS50939">
    <property type="entry name" value="CYTOCHROME_B561"/>
    <property type="match status" value="1"/>
</dbReference>
<dbReference type="InParanoid" id="A0A7J7E2H8"/>
<evidence type="ECO:0000256" key="8">
    <source>
        <dbReference type="ARBA" id="ARBA00022989"/>
    </source>
</evidence>
<keyword evidence="5 11" id="KW-0812">Transmembrane</keyword>
<feature type="domain" description="Cytochrome b561" evidence="12">
    <location>
        <begin position="1"/>
        <end position="169"/>
    </location>
</feature>
<comment type="cofactor">
    <cofactor evidence="1">
        <name>heme b</name>
        <dbReference type="ChEBI" id="CHEBI:60344"/>
    </cofactor>
</comment>
<evidence type="ECO:0000256" key="6">
    <source>
        <dbReference type="ARBA" id="ARBA00022723"/>
    </source>
</evidence>
<reference evidence="13 14" key="1">
    <citation type="journal article" date="2020" name="Nat. Commun.">
        <title>Genome of Tripterygium wilfordii and identification of cytochrome P450 involved in triptolide biosynthesis.</title>
        <authorList>
            <person name="Tu L."/>
            <person name="Su P."/>
            <person name="Zhang Z."/>
            <person name="Gao L."/>
            <person name="Wang J."/>
            <person name="Hu T."/>
            <person name="Zhou J."/>
            <person name="Zhang Y."/>
            <person name="Zhao Y."/>
            <person name="Liu Y."/>
            <person name="Song Y."/>
            <person name="Tong Y."/>
            <person name="Lu Y."/>
            <person name="Yang J."/>
            <person name="Xu C."/>
            <person name="Jia M."/>
            <person name="Peters R.J."/>
            <person name="Huang L."/>
            <person name="Gao W."/>
        </authorList>
    </citation>
    <scope>NUCLEOTIDE SEQUENCE [LARGE SCALE GENOMIC DNA]</scope>
    <source>
        <strain evidence="14">cv. XIE 37</strain>
        <tissue evidence="13">Leaf</tissue>
    </source>
</reference>
<protein>
    <submittedName>
        <fullName evidence="13">Cytochrome</fullName>
    </submittedName>
</protein>
<dbReference type="GO" id="GO:0046872">
    <property type="term" value="F:metal ion binding"/>
    <property type="evidence" value="ECO:0007669"/>
    <property type="project" value="UniProtKB-KW"/>
</dbReference>
<dbReference type="Proteomes" id="UP000593562">
    <property type="component" value="Unassembled WGS sequence"/>
</dbReference>
<evidence type="ECO:0000256" key="2">
    <source>
        <dbReference type="ARBA" id="ARBA00004141"/>
    </source>
</evidence>
<evidence type="ECO:0000256" key="11">
    <source>
        <dbReference type="SAM" id="Phobius"/>
    </source>
</evidence>
<dbReference type="GO" id="GO:0140575">
    <property type="term" value="F:transmembrane monodehydroascorbate reductase activity"/>
    <property type="evidence" value="ECO:0007669"/>
    <property type="project" value="InterPro"/>
</dbReference>
<feature type="transmembrane region" description="Helical" evidence="11">
    <location>
        <begin position="6"/>
        <end position="28"/>
    </location>
</feature>
<evidence type="ECO:0000256" key="4">
    <source>
        <dbReference type="ARBA" id="ARBA00022617"/>
    </source>
</evidence>
<proteinExistence type="predicted"/>
<comment type="caution">
    <text evidence="13">The sequence shown here is derived from an EMBL/GenBank/DDBJ whole genome shotgun (WGS) entry which is preliminary data.</text>
</comment>
<keyword evidence="9" id="KW-0408">Iron</keyword>
<feature type="transmembrane region" description="Helical" evidence="11">
    <location>
        <begin position="107"/>
        <end position="130"/>
    </location>
</feature>
<keyword evidence="3" id="KW-0813">Transport</keyword>
<dbReference type="InterPro" id="IPR045150">
    <property type="entry name" value="CYB561D1/2"/>
</dbReference>
<feature type="transmembrane region" description="Helical" evidence="11">
    <location>
        <begin position="40"/>
        <end position="64"/>
    </location>
</feature>
<keyword evidence="8 11" id="KW-1133">Transmembrane helix</keyword>
<evidence type="ECO:0000256" key="1">
    <source>
        <dbReference type="ARBA" id="ARBA00001970"/>
    </source>
</evidence>
<accession>A0A7J7E2H8</accession>
<keyword evidence="7" id="KW-0249">Electron transport</keyword>
<evidence type="ECO:0000256" key="9">
    <source>
        <dbReference type="ARBA" id="ARBA00023004"/>
    </source>
</evidence>
<evidence type="ECO:0000256" key="3">
    <source>
        <dbReference type="ARBA" id="ARBA00022448"/>
    </source>
</evidence>
<name>A0A7J7E2H8_TRIWF</name>
<dbReference type="AlphaFoldDB" id="A0A7J7E2H8"/>
<evidence type="ECO:0000256" key="5">
    <source>
        <dbReference type="ARBA" id="ARBA00022692"/>
    </source>
</evidence>
<dbReference type="InterPro" id="IPR006593">
    <property type="entry name" value="Cyt_b561/ferric_Rdtase_TM"/>
</dbReference>
<evidence type="ECO:0000313" key="14">
    <source>
        <dbReference type="Proteomes" id="UP000593562"/>
    </source>
</evidence>
<dbReference type="Gene3D" id="1.20.120.1770">
    <property type="match status" value="1"/>
</dbReference>
<evidence type="ECO:0000313" key="13">
    <source>
        <dbReference type="EMBL" id="KAF5752749.1"/>
    </source>
</evidence>
<feature type="transmembrane region" description="Helical" evidence="11">
    <location>
        <begin position="76"/>
        <end position="95"/>
    </location>
</feature>
<evidence type="ECO:0000256" key="7">
    <source>
        <dbReference type="ARBA" id="ARBA00022982"/>
    </source>
</evidence>
<feature type="transmembrane region" description="Helical" evidence="11">
    <location>
        <begin position="142"/>
        <end position="161"/>
    </location>
</feature>
<dbReference type="GO" id="GO:0020037">
    <property type="term" value="F:heme binding"/>
    <property type="evidence" value="ECO:0007669"/>
    <property type="project" value="TreeGrafter"/>
</dbReference>
<keyword evidence="10 11" id="KW-0472">Membrane</keyword>
<dbReference type="CDD" id="cd08760">
    <property type="entry name" value="Cyt_b561_FRRS1_like"/>
    <property type="match status" value="1"/>
</dbReference>
<keyword evidence="6" id="KW-0479">Metal-binding</keyword>
<sequence length="221" mass="25192">MKSDVRVHGFLLWAAIGLLMPLGILTIRMSYKQQGRRRKILFYLHLVFQILSVLLVTAGAILSLRSFENSFDNNHQKIGLVLYGAIWVQTAVGFFRPRRGNGRRSSWYFLHWILGTMISLVGIINIYTGLKAYTRRTLTSTSLYTILFTVQVCFMAFFYLFQDKWDFIQKQGVLISGSADDVEAVTPSDPVILQTDSNNQKVLILPAESCAKRNALKNLFD</sequence>
<dbReference type="PANTHER" id="PTHR15422:SF42">
    <property type="entry name" value="CYTOCHROME B561 DOMAIN-CONTAINING PROTEIN"/>
    <property type="match status" value="1"/>
</dbReference>
<comment type="subcellular location">
    <subcellularLocation>
        <location evidence="2">Membrane</location>
        <topology evidence="2">Multi-pass membrane protein</topology>
    </subcellularLocation>
</comment>
<gene>
    <name evidence="13" type="ORF">HS088_TW01G00667</name>
</gene>